<reference evidence="1 2" key="1">
    <citation type="submission" date="2018-03" db="EMBL/GenBank/DDBJ databases">
        <title>Genome sequence of Moorella humiferrea DSM 23265.</title>
        <authorList>
            <person name="Poehlein A."/>
            <person name="Daniel R."/>
        </authorList>
    </citation>
    <scope>NUCLEOTIDE SEQUENCE [LARGE SCALE GENOMIC DNA]</scope>
    <source>
        <strain evidence="1 2">DSM 23265</strain>
    </source>
</reference>
<dbReference type="Gene3D" id="3.30.110.170">
    <property type="entry name" value="Protein of unknown function (DUF541), domain 1"/>
    <property type="match status" value="1"/>
</dbReference>
<name>A0A2T0AVE7_9FIRM</name>
<comment type="caution">
    <text evidence="1">The sequence shown here is derived from an EMBL/GenBank/DDBJ whole genome shotgun (WGS) entry which is preliminary data.</text>
</comment>
<proteinExistence type="predicted"/>
<dbReference type="Pfam" id="PF04402">
    <property type="entry name" value="SIMPL"/>
    <property type="match status" value="1"/>
</dbReference>
<dbReference type="PANTHER" id="PTHR34387:SF2">
    <property type="entry name" value="SLR1258 PROTEIN"/>
    <property type="match status" value="1"/>
</dbReference>
<protein>
    <submittedName>
        <fullName evidence="1">26 kDa periplasmic immunogenic protein</fullName>
    </submittedName>
</protein>
<dbReference type="RefSeq" id="WP_106004654.1">
    <property type="nucleotide sequence ID" value="NZ_CP136419.1"/>
</dbReference>
<dbReference type="GO" id="GO:0006974">
    <property type="term" value="P:DNA damage response"/>
    <property type="evidence" value="ECO:0007669"/>
    <property type="project" value="TreeGrafter"/>
</dbReference>
<evidence type="ECO:0000313" key="1">
    <source>
        <dbReference type="EMBL" id="PRR74650.1"/>
    </source>
</evidence>
<dbReference type="AlphaFoldDB" id="A0A2T0AVE7"/>
<dbReference type="Gene3D" id="3.30.70.2970">
    <property type="entry name" value="Protein of unknown function (DUF541), domain 2"/>
    <property type="match status" value="1"/>
</dbReference>
<dbReference type="InterPro" id="IPR052022">
    <property type="entry name" value="26kDa_periplasmic_antigen"/>
</dbReference>
<evidence type="ECO:0000313" key="2">
    <source>
        <dbReference type="Proteomes" id="UP000238415"/>
    </source>
</evidence>
<keyword evidence="2" id="KW-1185">Reference proteome</keyword>
<dbReference type="Proteomes" id="UP000238415">
    <property type="component" value="Unassembled WGS sequence"/>
</dbReference>
<dbReference type="InterPro" id="IPR007497">
    <property type="entry name" value="SIMPL/DUF541"/>
</dbReference>
<dbReference type="OrthoDB" id="9785192at2"/>
<dbReference type="PANTHER" id="PTHR34387">
    <property type="entry name" value="SLR1258 PROTEIN"/>
    <property type="match status" value="1"/>
</dbReference>
<organism evidence="1 2">
    <name type="scientific">Neomoorella humiferrea</name>
    <dbReference type="NCBI Taxonomy" id="676965"/>
    <lineage>
        <taxon>Bacteria</taxon>
        <taxon>Bacillati</taxon>
        <taxon>Bacillota</taxon>
        <taxon>Clostridia</taxon>
        <taxon>Neomoorellales</taxon>
        <taxon>Neomoorellaceae</taxon>
        <taxon>Neomoorella</taxon>
    </lineage>
</organism>
<gene>
    <name evidence="1" type="ORF">MOHU_06310</name>
</gene>
<dbReference type="EMBL" id="PVXM01000007">
    <property type="protein sequence ID" value="PRR74650.1"/>
    <property type="molecule type" value="Genomic_DNA"/>
</dbReference>
<accession>A0A2T0AVE7</accession>
<sequence>MLRKIVVSGYGEASARPNIAEVGLNITFIQPEANQAQELVAGVTQKLLAELLSLGIPNKDIETSNYSLFPHYQWEKNSRVFKGYQASNALLVKTGDLSLVTQIIDAAVKAGVKNIDYVNFTYEDKSALEQEALTKAAQDAVERAKAIAAGLGVKVGAVIRVSGNRRSYDSGYYILRESSSYQAERPENVIPSDKIKVTAEVEAVLELVDNYPDK</sequence>